<evidence type="ECO:0000313" key="4">
    <source>
        <dbReference type="EMBL" id="GGK23018.1"/>
    </source>
</evidence>
<evidence type="ECO:0000256" key="3">
    <source>
        <dbReference type="ARBA" id="ARBA00022842"/>
    </source>
</evidence>
<dbReference type="SFLD" id="SFLDG01129">
    <property type="entry name" value="C1.5:_HAD__Beta-PGM__Phosphata"/>
    <property type="match status" value="1"/>
</dbReference>
<dbReference type="Pfam" id="PF00702">
    <property type="entry name" value="Hydrolase"/>
    <property type="match status" value="1"/>
</dbReference>
<dbReference type="InterPro" id="IPR051400">
    <property type="entry name" value="HAD-like_hydrolase"/>
</dbReference>
<dbReference type="InterPro" id="IPR036412">
    <property type="entry name" value="HAD-like_sf"/>
</dbReference>
<gene>
    <name evidence="4" type="ORF">GCM10008955_15660</name>
</gene>
<evidence type="ECO:0000256" key="1">
    <source>
        <dbReference type="ARBA" id="ARBA00001946"/>
    </source>
</evidence>
<dbReference type="SUPFAM" id="SSF56784">
    <property type="entry name" value="HAD-like"/>
    <property type="match status" value="1"/>
</dbReference>
<dbReference type="RefSeq" id="WP_189006268.1">
    <property type="nucleotide sequence ID" value="NZ_BMPP01000005.1"/>
</dbReference>
<organism evidence="4 5">
    <name type="scientific">Deinococcus malanensis</name>
    <dbReference type="NCBI Taxonomy" id="1706855"/>
    <lineage>
        <taxon>Bacteria</taxon>
        <taxon>Thermotogati</taxon>
        <taxon>Deinococcota</taxon>
        <taxon>Deinococci</taxon>
        <taxon>Deinococcales</taxon>
        <taxon>Deinococcaceae</taxon>
        <taxon>Deinococcus</taxon>
    </lineage>
</organism>
<comment type="caution">
    <text evidence="4">The sequence shown here is derived from an EMBL/GenBank/DDBJ whole genome shotgun (WGS) entry which is preliminary data.</text>
</comment>
<evidence type="ECO:0000313" key="5">
    <source>
        <dbReference type="Proteomes" id="UP000647587"/>
    </source>
</evidence>
<keyword evidence="2 4" id="KW-0378">Hydrolase</keyword>
<keyword evidence="3" id="KW-0460">Magnesium</keyword>
<dbReference type="EMBL" id="BMPP01000005">
    <property type="protein sequence ID" value="GGK23018.1"/>
    <property type="molecule type" value="Genomic_DNA"/>
</dbReference>
<dbReference type="PANTHER" id="PTHR46470:SF4">
    <property type="entry name" value="5-AMINO-6-(5-PHOSPHO-D-RIBITYLAMINO)URACIL PHOSPHATASE YIGB"/>
    <property type="match status" value="1"/>
</dbReference>
<dbReference type="InterPro" id="IPR023214">
    <property type="entry name" value="HAD_sf"/>
</dbReference>
<dbReference type="SFLD" id="SFLDS00003">
    <property type="entry name" value="Haloacid_Dehalogenase"/>
    <property type="match status" value="1"/>
</dbReference>
<name>A0ABQ2EUH2_9DEIO</name>
<sequence length="229" mass="25091">MLPVRAVILDLDDTLFDDTACTHAGLAALAAEHDIRHWTPECLFARHAEHIRAIDPLLFRGEVDAHGARVLRMTRLLTDLEVPNPDGETATRTYRSAYRAAWALLEGAVDLLHELQARGLRTAVLTNYVRQVQLEKLTHFGLDKLVDVTLCIEDVPAPKPDIRAYHAACTALGVVPAETVMVGDSWENDVEGARRAGLRAVWINRQGRPAPCPAVTQVSALANVTSLLG</sequence>
<dbReference type="Gene3D" id="1.20.120.1600">
    <property type="match status" value="1"/>
</dbReference>
<dbReference type="Gene3D" id="3.40.50.1000">
    <property type="entry name" value="HAD superfamily/HAD-like"/>
    <property type="match status" value="1"/>
</dbReference>
<dbReference type="NCBIfam" id="TIGR01549">
    <property type="entry name" value="HAD-SF-IA-v1"/>
    <property type="match status" value="1"/>
</dbReference>
<dbReference type="GO" id="GO:0016787">
    <property type="term" value="F:hydrolase activity"/>
    <property type="evidence" value="ECO:0007669"/>
    <property type="project" value="UniProtKB-KW"/>
</dbReference>
<proteinExistence type="predicted"/>
<dbReference type="Proteomes" id="UP000647587">
    <property type="component" value="Unassembled WGS sequence"/>
</dbReference>
<protein>
    <submittedName>
        <fullName evidence="4">Hydrolase</fullName>
    </submittedName>
</protein>
<reference evidence="5" key="1">
    <citation type="journal article" date="2019" name="Int. J. Syst. Evol. Microbiol.">
        <title>The Global Catalogue of Microorganisms (GCM) 10K type strain sequencing project: providing services to taxonomists for standard genome sequencing and annotation.</title>
        <authorList>
            <consortium name="The Broad Institute Genomics Platform"/>
            <consortium name="The Broad Institute Genome Sequencing Center for Infectious Disease"/>
            <person name="Wu L."/>
            <person name="Ma J."/>
        </authorList>
    </citation>
    <scope>NUCLEOTIDE SEQUENCE [LARGE SCALE GENOMIC DNA]</scope>
    <source>
        <strain evidence="5">JCM 30331</strain>
    </source>
</reference>
<accession>A0ABQ2EUH2</accession>
<dbReference type="PANTHER" id="PTHR46470">
    <property type="entry name" value="N-ACYLNEURAMINATE-9-PHOSPHATASE"/>
    <property type="match status" value="1"/>
</dbReference>
<dbReference type="InterPro" id="IPR006439">
    <property type="entry name" value="HAD-SF_hydro_IA"/>
</dbReference>
<dbReference type="PRINTS" id="PR00413">
    <property type="entry name" value="HADHALOGNASE"/>
</dbReference>
<evidence type="ECO:0000256" key="2">
    <source>
        <dbReference type="ARBA" id="ARBA00022801"/>
    </source>
</evidence>
<keyword evidence="5" id="KW-1185">Reference proteome</keyword>
<dbReference type="NCBIfam" id="TIGR01509">
    <property type="entry name" value="HAD-SF-IA-v3"/>
    <property type="match status" value="1"/>
</dbReference>
<comment type="cofactor">
    <cofactor evidence="1">
        <name>Mg(2+)</name>
        <dbReference type="ChEBI" id="CHEBI:18420"/>
    </cofactor>
</comment>